<gene>
    <name evidence="1" type="ORF">NPIL_498281</name>
</gene>
<accession>A0A8X6J821</accession>
<sequence length="127" mass="14832">MNYSTDEEDLPDDEVSAFPSQLSVFNVEDSKNKIMKFINYSECREYCDFLHSFLIQGEQLNTSSLVENNKRSILYNQALHCSMLAQFFLMRDFDNQKEYLSSQICELKKEVAILAKTPLVSPKQRKK</sequence>
<comment type="caution">
    <text evidence="1">The sequence shown here is derived from an EMBL/GenBank/DDBJ whole genome shotgun (WGS) entry which is preliminary data.</text>
</comment>
<keyword evidence="2" id="KW-1185">Reference proteome</keyword>
<organism evidence="1 2">
    <name type="scientific">Nephila pilipes</name>
    <name type="common">Giant wood spider</name>
    <name type="synonym">Nephila maculata</name>
    <dbReference type="NCBI Taxonomy" id="299642"/>
    <lineage>
        <taxon>Eukaryota</taxon>
        <taxon>Metazoa</taxon>
        <taxon>Ecdysozoa</taxon>
        <taxon>Arthropoda</taxon>
        <taxon>Chelicerata</taxon>
        <taxon>Arachnida</taxon>
        <taxon>Araneae</taxon>
        <taxon>Araneomorphae</taxon>
        <taxon>Entelegynae</taxon>
        <taxon>Araneoidea</taxon>
        <taxon>Nephilidae</taxon>
        <taxon>Nephila</taxon>
    </lineage>
</organism>
<evidence type="ECO:0000313" key="2">
    <source>
        <dbReference type="Proteomes" id="UP000887013"/>
    </source>
</evidence>
<dbReference type="EMBL" id="BMAW01044437">
    <property type="protein sequence ID" value="GFS44589.1"/>
    <property type="molecule type" value="Genomic_DNA"/>
</dbReference>
<dbReference type="Proteomes" id="UP000887013">
    <property type="component" value="Unassembled WGS sequence"/>
</dbReference>
<name>A0A8X6J821_NEPPI</name>
<protein>
    <submittedName>
        <fullName evidence="1">Uncharacterized protein</fullName>
    </submittedName>
</protein>
<reference evidence="1" key="1">
    <citation type="submission" date="2020-08" db="EMBL/GenBank/DDBJ databases">
        <title>Multicomponent nature underlies the extraordinary mechanical properties of spider dragline silk.</title>
        <authorList>
            <person name="Kono N."/>
            <person name="Nakamura H."/>
            <person name="Mori M."/>
            <person name="Yoshida Y."/>
            <person name="Ohtoshi R."/>
            <person name="Malay A.D."/>
            <person name="Moran D.A.P."/>
            <person name="Tomita M."/>
            <person name="Numata K."/>
            <person name="Arakawa K."/>
        </authorList>
    </citation>
    <scope>NUCLEOTIDE SEQUENCE</scope>
</reference>
<evidence type="ECO:0000313" key="1">
    <source>
        <dbReference type="EMBL" id="GFS44589.1"/>
    </source>
</evidence>
<proteinExistence type="predicted"/>
<dbReference type="AlphaFoldDB" id="A0A8X6J821"/>